<dbReference type="EMBL" id="FNHS01000015">
    <property type="protein sequence ID" value="SDO14009.1"/>
    <property type="molecule type" value="Genomic_DNA"/>
</dbReference>
<dbReference type="GO" id="GO:0016747">
    <property type="term" value="F:acyltransferase activity, transferring groups other than amino-acyl groups"/>
    <property type="evidence" value="ECO:0007669"/>
    <property type="project" value="InterPro"/>
</dbReference>
<evidence type="ECO:0000256" key="6">
    <source>
        <dbReference type="SAM" id="MobiDB-lite"/>
    </source>
</evidence>
<dbReference type="PANTHER" id="PTHR43334:SF1">
    <property type="entry name" value="3-HYDROXYPROPIONATE--COA LIGASE [ADP-FORMING]"/>
    <property type="match status" value="1"/>
</dbReference>
<dbReference type="SMART" id="SM00881">
    <property type="entry name" value="CoA_binding"/>
    <property type="match status" value="1"/>
</dbReference>
<reference evidence="9" key="1">
    <citation type="submission" date="2016-10" db="EMBL/GenBank/DDBJ databases">
        <authorList>
            <person name="Varghese N."/>
            <person name="Submissions S."/>
        </authorList>
    </citation>
    <scope>NUCLEOTIDE SEQUENCE [LARGE SCALE GENOMIC DNA]</scope>
    <source>
        <strain evidence="9">BL47</strain>
    </source>
</reference>
<evidence type="ECO:0000256" key="5">
    <source>
        <dbReference type="ARBA" id="ARBA00060888"/>
    </source>
</evidence>
<dbReference type="PROSITE" id="PS51186">
    <property type="entry name" value="GNAT"/>
    <property type="match status" value="1"/>
</dbReference>
<dbReference type="Gene3D" id="3.30.1490.20">
    <property type="entry name" value="ATP-grasp fold, A domain"/>
    <property type="match status" value="1"/>
</dbReference>
<keyword evidence="3" id="KW-0547">Nucleotide-binding</keyword>
<dbReference type="Pfam" id="PF13607">
    <property type="entry name" value="Succ_CoA_lig"/>
    <property type="match status" value="1"/>
</dbReference>
<dbReference type="Gene3D" id="3.40.630.30">
    <property type="match status" value="1"/>
</dbReference>
<dbReference type="InterPro" id="IPR036291">
    <property type="entry name" value="NAD(P)-bd_dom_sf"/>
</dbReference>
<gene>
    <name evidence="8" type="ORF">SAMN05216360_11586</name>
</gene>
<evidence type="ECO:0000256" key="4">
    <source>
        <dbReference type="ARBA" id="ARBA00022840"/>
    </source>
</evidence>
<dbReference type="SUPFAM" id="SSF52210">
    <property type="entry name" value="Succinyl-CoA synthetase domains"/>
    <property type="match status" value="2"/>
</dbReference>
<dbReference type="FunFam" id="3.30.1490.20:FF:000020">
    <property type="entry name" value="Protein lysine acetyltransferase"/>
    <property type="match status" value="1"/>
</dbReference>
<dbReference type="Gene3D" id="3.40.50.261">
    <property type="entry name" value="Succinyl-CoA synthetase domains"/>
    <property type="match status" value="2"/>
</dbReference>
<dbReference type="CDD" id="cd04301">
    <property type="entry name" value="NAT_SF"/>
    <property type="match status" value="1"/>
</dbReference>
<evidence type="ECO:0000256" key="3">
    <source>
        <dbReference type="ARBA" id="ARBA00022741"/>
    </source>
</evidence>
<dbReference type="SUPFAM" id="SSF51735">
    <property type="entry name" value="NAD(P)-binding Rossmann-fold domains"/>
    <property type="match status" value="1"/>
</dbReference>
<organism evidence="8 9">
    <name type="scientific">Methylobacterium phyllostachyos</name>
    <dbReference type="NCBI Taxonomy" id="582672"/>
    <lineage>
        <taxon>Bacteria</taxon>
        <taxon>Pseudomonadati</taxon>
        <taxon>Pseudomonadota</taxon>
        <taxon>Alphaproteobacteria</taxon>
        <taxon>Hyphomicrobiales</taxon>
        <taxon>Methylobacteriaceae</taxon>
        <taxon>Methylobacterium</taxon>
    </lineage>
</organism>
<dbReference type="InterPro" id="IPR032875">
    <property type="entry name" value="Succ_CoA_lig_flav_dom"/>
</dbReference>
<dbReference type="InterPro" id="IPR013815">
    <property type="entry name" value="ATP_grasp_subdomain_1"/>
</dbReference>
<dbReference type="SUPFAM" id="SSF55729">
    <property type="entry name" value="Acyl-CoA N-acyltransferases (Nat)"/>
    <property type="match status" value="1"/>
</dbReference>
<comment type="similarity">
    <text evidence="5">In the N-terminal section; belongs to the acetate CoA ligase alpha subunit family.</text>
</comment>
<dbReference type="Pfam" id="PF13380">
    <property type="entry name" value="CoA_binding_2"/>
    <property type="match status" value="1"/>
</dbReference>
<accession>A0A1H0H4C7</accession>
<keyword evidence="8" id="KW-0808">Transferase</keyword>
<dbReference type="InterPro" id="IPR000182">
    <property type="entry name" value="GNAT_dom"/>
</dbReference>
<feature type="region of interest" description="Disordered" evidence="6">
    <location>
        <begin position="892"/>
        <end position="912"/>
    </location>
</feature>
<feature type="domain" description="N-acetyltransferase" evidence="7">
    <location>
        <begin position="748"/>
        <end position="903"/>
    </location>
</feature>
<dbReference type="AlphaFoldDB" id="A0A1H0H4C7"/>
<name>A0A1H0H4C7_9HYPH</name>
<dbReference type="GO" id="GO:0005524">
    <property type="term" value="F:ATP binding"/>
    <property type="evidence" value="ECO:0007669"/>
    <property type="project" value="UniProtKB-KW"/>
</dbReference>
<protein>
    <submittedName>
        <fullName evidence="8">Acetyltransferase</fullName>
    </submittedName>
</protein>
<dbReference type="Proteomes" id="UP000198704">
    <property type="component" value="Unassembled WGS sequence"/>
</dbReference>
<dbReference type="STRING" id="582672.SAMN05216360_11586"/>
<dbReference type="Pfam" id="PF13549">
    <property type="entry name" value="ATP-grasp_5"/>
    <property type="match status" value="1"/>
</dbReference>
<dbReference type="InterPro" id="IPR016181">
    <property type="entry name" value="Acyl_CoA_acyltransferase"/>
</dbReference>
<dbReference type="PANTHER" id="PTHR43334">
    <property type="entry name" value="ACETATE--COA LIGASE [ADP-FORMING]"/>
    <property type="match status" value="1"/>
</dbReference>
<proteinExistence type="inferred from homology"/>
<dbReference type="GO" id="GO:0016874">
    <property type="term" value="F:ligase activity"/>
    <property type="evidence" value="ECO:0007669"/>
    <property type="project" value="UniProtKB-KW"/>
</dbReference>
<dbReference type="GO" id="GO:0006099">
    <property type="term" value="P:tricarboxylic acid cycle"/>
    <property type="evidence" value="ECO:0007669"/>
    <property type="project" value="UniProtKB-KW"/>
</dbReference>
<keyword evidence="2" id="KW-0436">Ligase</keyword>
<dbReference type="Pfam" id="PF13302">
    <property type="entry name" value="Acetyltransf_3"/>
    <property type="match status" value="1"/>
</dbReference>
<keyword evidence="9" id="KW-1185">Reference proteome</keyword>
<dbReference type="Gene3D" id="3.40.50.720">
    <property type="entry name" value="NAD(P)-binding Rossmann-like Domain"/>
    <property type="match status" value="1"/>
</dbReference>
<keyword evidence="1" id="KW-0816">Tricarboxylic acid cycle</keyword>
<evidence type="ECO:0000313" key="8">
    <source>
        <dbReference type="EMBL" id="SDO14009.1"/>
    </source>
</evidence>
<dbReference type="Gene3D" id="3.30.470.20">
    <property type="entry name" value="ATP-grasp fold, B domain"/>
    <property type="match status" value="1"/>
</dbReference>
<dbReference type="InterPro" id="IPR016102">
    <property type="entry name" value="Succinyl-CoA_synth-like"/>
</dbReference>
<keyword evidence="4" id="KW-0067">ATP-binding</keyword>
<sequence>MPARLAGGIRCGDDDSVSTYRFDKLLAPRAIALVGSVAREGSVARSVLDGLRAAGFPGAILAVQPDHAIVDGLPCVPQIADLPTIPDLVLIAVPPPRVPEVVAQAAAAGAGAAVILTARLGSGPDDPGPTAHRIARAHGLRLLGPDSAGLAVPGAKLNASLFAHAPAAGDIALVSQSGTVAAAIVEWGARHGTGFSAVLSLGSVLDIGVADGLDYFATDYRTRAILLCLDRVADARRFMSAARAAARAKPVVVLRAGRHRPDTRAAETHTGALARPDAVYAAAFRRAGLLAVQDLDEMFSAVETLGRQRPFPGDRLAILSNGRGIGLLAADRLIERAGTMAEAAEAEGRPAGNPLDLGIDAAGPAFAAALEPILTDRVSDAVLAIHVPTVRSDAGEVANAIADTVKRVRAGQTRKKPLFAVSLGDAEAAREAFARASLPHFATDSEAIEGFLHLVRYREAQDDLMRTPDSLPRDFSPDTARARSIIAGALRHGASWLDPIAVNGLLEAYGIPTVPITLAPDKDAAAAAAWPIIAAGGAVALKVVSPDIVHKSDIGGVHLDLTSEADVREAARSILSRARRERPDARVTGFAVQPMVRRGQRRELIAGLAEDPVFGPVVVFGRGGTAVEVIDDRALGLPPLDLILARDLIGRTRVARRLEGYRDVPAADLSAIALTLVKLSQLAADLPQVRELDINPLLADETGVLALDARVRIGRSERGGHGRGHPRFAIRPYPAEWVRTLNLKDRTIRVRPVRPEDEGLFLSFFQGLDPEDLRLRFFGPVRAFSHTFLARLTQLDYARAIAFVATEVDVGGGERMLGAVRLHADANHESGEYAIAVGRDVRGTGLAFALMRLMIDWARSEGIGRVEGSVLAENRPMLAVCRRLGFTQGRDPEDPGLMKVQLPLAGGSPAGR</sequence>
<evidence type="ECO:0000256" key="1">
    <source>
        <dbReference type="ARBA" id="ARBA00022532"/>
    </source>
</evidence>
<dbReference type="InterPro" id="IPR051538">
    <property type="entry name" value="Acyl-CoA_Synth/Transferase"/>
</dbReference>
<dbReference type="InterPro" id="IPR003781">
    <property type="entry name" value="CoA-bd"/>
</dbReference>
<evidence type="ECO:0000256" key="2">
    <source>
        <dbReference type="ARBA" id="ARBA00022598"/>
    </source>
</evidence>
<dbReference type="SUPFAM" id="SSF56059">
    <property type="entry name" value="Glutathione synthetase ATP-binding domain-like"/>
    <property type="match status" value="1"/>
</dbReference>
<evidence type="ECO:0000313" key="9">
    <source>
        <dbReference type="Proteomes" id="UP000198704"/>
    </source>
</evidence>
<evidence type="ECO:0000259" key="7">
    <source>
        <dbReference type="PROSITE" id="PS51186"/>
    </source>
</evidence>